<dbReference type="PROSITE" id="PS51194">
    <property type="entry name" value="HELICASE_CTER"/>
    <property type="match status" value="1"/>
</dbReference>
<dbReference type="STRING" id="694573.A0A194US48"/>
<feature type="compositionally biased region" description="Basic and acidic residues" evidence="12">
    <location>
        <begin position="512"/>
        <end position="522"/>
    </location>
</feature>
<feature type="domain" description="DEAD-box RNA helicase Q" evidence="15">
    <location>
        <begin position="95"/>
        <end position="123"/>
    </location>
</feature>
<evidence type="ECO:0000256" key="9">
    <source>
        <dbReference type="ARBA" id="ARBA00024350"/>
    </source>
</evidence>
<name>A0A194US48_CYTMA</name>
<dbReference type="Pfam" id="PF00271">
    <property type="entry name" value="Helicase_C"/>
    <property type="match status" value="1"/>
</dbReference>
<keyword evidence="17" id="KW-1185">Reference proteome</keyword>
<evidence type="ECO:0000256" key="1">
    <source>
        <dbReference type="ARBA" id="ARBA00004123"/>
    </source>
</evidence>
<keyword evidence="6 11" id="KW-0067">ATP-binding</keyword>
<feature type="region of interest" description="Disordered" evidence="12">
    <location>
        <begin position="485"/>
        <end position="522"/>
    </location>
</feature>
<evidence type="ECO:0000259" key="14">
    <source>
        <dbReference type="PROSITE" id="PS51194"/>
    </source>
</evidence>
<evidence type="ECO:0000256" key="11">
    <source>
        <dbReference type="RuleBase" id="RU000492"/>
    </source>
</evidence>
<feature type="short sequence motif" description="Q motif" evidence="10">
    <location>
        <begin position="95"/>
        <end position="123"/>
    </location>
</feature>
<dbReference type="InterPro" id="IPR014014">
    <property type="entry name" value="RNA_helicase_DEAD_Q_motif"/>
</dbReference>
<dbReference type="InterPro" id="IPR044765">
    <property type="entry name" value="DDX47/Rrp3_DEADc"/>
</dbReference>
<dbReference type="InterPro" id="IPR050079">
    <property type="entry name" value="DEAD_box_RNA_helicase"/>
</dbReference>
<dbReference type="GO" id="GO:0005829">
    <property type="term" value="C:cytosol"/>
    <property type="evidence" value="ECO:0007669"/>
    <property type="project" value="TreeGrafter"/>
</dbReference>
<dbReference type="GO" id="GO:0003724">
    <property type="term" value="F:RNA helicase activity"/>
    <property type="evidence" value="ECO:0007669"/>
    <property type="project" value="InterPro"/>
</dbReference>
<proteinExistence type="inferred from homology"/>
<dbReference type="SMART" id="SM00487">
    <property type="entry name" value="DEXDc"/>
    <property type="match status" value="1"/>
</dbReference>
<dbReference type="PROSITE" id="PS51192">
    <property type="entry name" value="HELICASE_ATP_BIND_1"/>
    <property type="match status" value="1"/>
</dbReference>
<dbReference type="Gene3D" id="3.40.50.300">
    <property type="entry name" value="P-loop containing nucleotide triphosphate hydrolases"/>
    <property type="match status" value="2"/>
</dbReference>
<feature type="region of interest" description="Disordered" evidence="12">
    <location>
        <begin position="1"/>
        <end position="88"/>
    </location>
</feature>
<keyword evidence="3 11" id="KW-0547">Nucleotide-binding</keyword>
<feature type="compositionally biased region" description="Low complexity" evidence="12">
    <location>
        <begin position="51"/>
        <end position="68"/>
    </location>
</feature>
<dbReference type="AlphaFoldDB" id="A0A194US48"/>
<evidence type="ECO:0000256" key="7">
    <source>
        <dbReference type="ARBA" id="ARBA00022884"/>
    </source>
</evidence>
<feature type="domain" description="Helicase C-terminal" evidence="14">
    <location>
        <begin position="322"/>
        <end position="470"/>
    </location>
</feature>
<evidence type="ECO:0000256" key="5">
    <source>
        <dbReference type="ARBA" id="ARBA00022806"/>
    </source>
</evidence>
<dbReference type="PANTHER" id="PTHR47959:SF20">
    <property type="entry name" value="RNA HELICASE"/>
    <property type="match status" value="1"/>
</dbReference>
<feature type="domain" description="Helicase ATP-binding" evidence="13">
    <location>
        <begin position="126"/>
        <end position="297"/>
    </location>
</feature>
<dbReference type="OrthoDB" id="10261904at2759"/>
<dbReference type="GO" id="GO:0042254">
    <property type="term" value="P:ribosome biogenesis"/>
    <property type="evidence" value="ECO:0007669"/>
    <property type="project" value="UniProtKB-KW"/>
</dbReference>
<feature type="compositionally biased region" description="Polar residues" evidence="12">
    <location>
        <begin position="1"/>
        <end position="18"/>
    </location>
</feature>
<reference evidence="17" key="1">
    <citation type="submission" date="2014-12" db="EMBL/GenBank/DDBJ databases">
        <title>Genome Sequence of Valsa Canker Pathogens Uncovers a Specific Adaption of Colonization on Woody Bark.</title>
        <authorList>
            <person name="Yin Z."/>
            <person name="Liu H."/>
            <person name="Gao X."/>
            <person name="Li Z."/>
            <person name="Song N."/>
            <person name="Ke X."/>
            <person name="Dai Q."/>
            <person name="Wu Y."/>
            <person name="Sun Y."/>
            <person name="Xu J.-R."/>
            <person name="Kang Z.K."/>
            <person name="Wang L."/>
            <person name="Huang L."/>
        </authorList>
    </citation>
    <scope>NUCLEOTIDE SEQUENCE [LARGE SCALE GENOMIC DNA]</scope>
    <source>
        <strain evidence="17">SXYL134</strain>
    </source>
</reference>
<dbReference type="GO" id="GO:0016787">
    <property type="term" value="F:hydrolase activity"/>
    <property type="evidence" value="ECO:0007669"/>
    <property type="project" value="UniProtKB-KW"/>
</dbReference>
<keyword evidence="8" id="KW-0539">Nucleus</keyword>
<keyword evidence="7" id="KW-0694">RNA-binding</keyword>
<keyword evidence="5 11" id="KW-0347">Helicase</keyword>
<dbReference type="SUPFAM" id="SSF52540">
    <property type="entry name" value="P-loop containing nucleoside triphosphate hydrolases"/>
    <property type="match status" value="1"/>
</dbReference>
<dbReference type="InterPro" id="IPR027417">
    <property type="entry name" value="P-loop_NTPase"/>
</dbReference>
<dbReference type="GO" id="GO:0005524">
    <property type="term" value="F:ATP binding"/>
    <property type="evidence" value="ECO:0007669"/>
    <property type="project" value="UniProtKB-KW"/>
</dbReference>
<dbReference type="InterPro" id="IPR011545">
    <property type="entry name" value="DEAD/DEAH_box_helicase_dom"/>
</dbReference>
<dbReference type="InterPro" id="IPR001650">
    <property type="entry name" value="Helicase_C-like"/>
</dbReference>
<evidence type="ECO:0000259" key="13">
    <source>
        <dbReference type="PROSITE" id="PS51192"/>
    </source>
</evidence>
<feature type="compositionally biased region" description="Basic residues" evidence="12">
    <location>
        <begin position="502"/>
        <end position="511"/>
    </location>
</feature>
<dbReference type="GO" id="GO:0010467">
    <property type="term" value="P:gene expression"/>
    <property type="evidence" value="ECO:0007669"/>
    <property type="project" value="UniProtKB-ARBA"/>
</dbReference>
<dbReference type="InterPro" id="IPR000629">
    <property type="entry name" value="RNA-helicase_DEAD-box_CS"/>
</dbReference>
<evidence type="ECO:0000256" key="6">
    <source>
        <dbReference type="ARBA" id="ARBA00022840"/>
    </source>
</evidence>
<evidence type="ECO:0000256" key="8">
    <source>
        <dbReference type="ARBA" id="ARBA00023242"/>
    </source>
</evidence>
<dbReference type="PROSITE" id="PS00039">
    <property type="entry name" value="DEAD_ATP_HELICASE"/>
    <property type="match status" value="1"/>
</dbReference>
<dbReference type="InterPro" id="IPR014001">
    <property type="entry name" value="Helicase_ATP-bd"/>
</dbReference>
<evidence type="ECO:0000313" key="16">
    <source>
        <dbReference type="EMBL" id="KUI54451.1"/>
    </source>
</evidence>
<feature type="compositionally biased region" description="Basic and acidic residues" evidence="12">
    <location>
        <begin position="485"/>
        <end position="496"/>
    </location>
</feature>
<dbReference type="GO" id="GO:0005634">
    <property type="term" value="C:nucleus"/>
    <property type="evidence" value="ECO:0007669"/>
    <property type="project" value="UniProtKB-SubCell"/>
</dbReference>
<evidence type="ECO:0000256" key="4">
    <source>
        <dbReference type="ARBA" id="ARBA00022801"/>
    </source>
</evidence>
<gene>
    <name evidence="16" type="ORF">VP1G_01887</name>
</gene>
<protein>
    <submittedName>
        <fullName evidence="16">ATP-dependent rRNA helicase rrp3</fullName>
    </submittedName>
</protein>
<accession>A0A194US48</accession>
<sequence length="522" mass="57583">MFCRKFTSNLPTPASNTQVERKRRESNTNSPFKMASDKVAKRQKLSHGVDESTSPSKPKPTPTTTKDASPPPSSSDSESPDDEHTAEDAVEVAPKTFKDLGVVDTLAEACATLKYEHPTRIQEEAIPVALQGRDIVGLAETGSGKTAAFALPILQALLDKPQPLFSLVLAPTRELAFQIGKTFEALGAIISLRVCTIVGGMDFTPQQVALGKKPHIVVATPGRILDHLERTKGLSFRSLKYLVLDEADRLLELEFGPVIEKILKFLPRERNTFLFSATMSSKVESLQRASLRDPARISVKASKYQTVKTLIQSYIFIPLTHKDTYLVYLLANEFAGQSAVIFARTVNECQRLAILLRTLGLGAIPLHGQLSQSNRLGALNKFKTGNRDILVATDVAARGLDIPNVDLVVNFDLPGDSKTYVHRVGRTARAGKSGRAISFVTQYDVEIFKRIEAALGEKQTEFPTQKEEVFVFKGRVEEAQRHARNEMKSLHQDRGNKGAVLKGRHRSQNGKRSRDNMDAEEG</sequence>
<evidence type="ECO:0000259" key="15">
    <source>
        <dbReference type="PROSITE" id="PS51195"/>
    </source>
</evidence>
<dbReference type="Pfam" id="PF00270">
    <property type="entry name" value="DEAD"/>
    <property type="match status" value="1"/>
</dbReference>
<dbReference type="PROSITE" id="PS51195">
    <property type="entry name" value="Q_MOTIF"/>
    <property type="match status" value="1"/>
</dbReference>
<dbReference type="CDD" id="cd17954">
    <property type="entry name" value="DEADc_DDX47"/>
    <property type="match status" value="1"/>
</dbReference>
<comment type="subcellular location">
    <subcellularLocation>
        <location evidence="1">Nucleus</location>
    </subcellularLocation>
</comment>
<dbReference type="EMBL" id="KN714674">
    <property type="protein sequence ID" value="KUI54451.1"/>
    <property type="molecule type" value="Genomic_DNA"/>
</dbReference>
<evidence type="ECO:0000256" key="3">
    <source>
        <dbReference type="ARBA" id="ARBA00022741"/>
    </source>
</evidence>
<keyword evidence="2" id="KW-0690">Ribosome biogenesis</keyword>
<evidence type="ECO:0000256" key="2">
    <source>
        <dbReference type="ARBA" id="ARBA00022517"/>
    </source>
</evidence>
<evidence type="ECO:0000256" key="10">
    <source>
        <dbReference type="PROSITE-ProRule" id="PRU00552"/>
    </source>
</evidence>
<dbReference type="SMART" id="SM00490">
    <property type="entry name" value="HELICc"/>
    <property type="match status" value="1"/>
</dbReference>
<dbReference type="Proteomes" id="UP000078576">
    <property type="component" value="Unassembled WGS sequence"/>
</dbReference>
<evidence type="ECO:0000313" key="17">
    <source>
        <dbReference type="Proteomes" id="UP000078576"/>
    </source>
</evidence>
<comment type="similarity">
    <text evidence="9">Belongs to the DEAD box helicase family. DDX47/RRP3 subfamily.</text>
</comment>
<evidence type="ECO:0000256" key="12">
    <source>
        <dbReference type="SAM" id="MobiDB-lite"/>
    </source>
</evidence>
<dbReference type="PANTHER" id="PTHR47959">
    <property type="entry name" value="ATP-DEPENDENT RNA HELICASE RHLE-RELATED"/>
    <property type="match status" value="1"/>
</dbReference>
<organism evidence="16 17">
    <name type="scientific">Cytospora mali</name>
    <name type="common">Apple Valsa canker fungus</name>
    <name type="synonym">Valsa mali</name>
    <dbReference type="NCBI Taxonomy" id="578113"/>
    <lineage>
        <taxon>Eukaryota</taxon>
        <taxon>Fungi</taxon>
        <taxon>Dikarya</taxon>
        <taxon>Ascomycota</taxon>
        <taxon>Pezizomycotina</taxon>
        <taxon>Sordariomycetes</taxon>
        <taxon>Sordariomycetidae</taxon>
        <taxon>Diaporthales</taxon>
        <taxon>Cytosporaceae</taxon>
        <taxon>Cytospora</taxon>
    </lineage>
</organism>
<dbReference type="GO" id="GO:0003723">
    <property type="term" value="F:RNA binding"/>
    <property type="evidence" value="ECO:0007669"/>
    <property type="project" value="UniProtKB-KW"/>
</dbReference>
<keyword evidence="4 11" id="KW-0378">Hydrolase</keyword>
<dbReference type="CDD" id="cd18787">
    <property type="entry name" value="SF2_C_DEAD"/>
    <property type="match status" value="1"/>
</dbReference>